<gene>
    <name evidence="2" type="ORF">ANCCEY_02897</name>
</gene>
<accession>A0A0D6M3I3</accession>
<protein>
    <submittedName>
        <fullName evidence="2">Uncharacterized protein</fullName>
    </submittedName>
</protein>
<organism evidence="2 3">
    <name type="scientific">Ancylostoma ceylanicum</name>
    <dbReference type="NCBI Taxonomy" id="53326"/>
    <lineage>
        <taxon>Eukaryota</taxon>
        <taxon>Metazoa</taxon>
        <taxon>Ecdysozoa</taxon>
        <taxon>Nematoda</taxon>
        <taxon>Chromadorea</taxon>
        <taxon>Rhabditida</taxon>
        <taxon>Rhabditina</taxon>
        <taxon>Rhabditomorpha</taxon>
        <taxon>Strongyloidea</taxon>
        <taxon>Ancylostomatidae</taxon>
        <taxon>Ancylostomatinae</taxon>
        <taxon>Ancylostoma</taxon>
    </lineage>
</organism>
<name>A0A0D6M3I3_9BILA</name>
<dbReference type="Proteomes" id="UP000054495">
    <property type="component" value="Unassembled WGS sequence"/>
</dbReference>
<dbReference type="AlphaFoldDB" id="A0A0D6M3I3"/>
<feature type="region of interest" description="Disordered" evidence="1">
    <location>
        <begin position="45"/>
        <end position="73"/>
    </location>
</feature>
<keyword evidence="3" id="KW-1185">Reference proteome</keyword>
<evidence type="ECO:0000256" key="1">
    <source>
        <dbReference type="SAM" id="MobiDB-lite"/>
    </source>
</evidence>
<dbReference type="EMBL" id="KE124822">
    <property type="protein sequence ID" value="EPB78048.1"/>
    <property type="molecule type" value="Genomic_DNA"/>
</dbReference>
<evidence type="ECO:0000313" key="3">
    <source>
        <dbReference type="Proteomes" id="UP000054495"/>
    </source>
</evidence>
<proteinExistence type="predicted"/>
<evidence type="ECO:0000313" key="2">
    <source>
        <dbReference type="EMBL" id="EPB78048.1"/>
    </source>
</evidence>
<reference evidence="2 3" key="1">
    <citation type="submission" date="2013-05" db="EMBL/GenBank/DDBJ databases">
        <title>Draft genome of the parasitic nematode Anyclostoma ceylanicum.</title>
        <authorList>
            <person name="Mitreva M."/>
        </authorList>
    </citation>
    <scope>NUCLEOTIDE SEQUENCE [LARGE SCALE GENOMIC DNA]</scope>
</reference>
<sequence>MDMSYLEVSGMERFCVAFLLMSIIMEPVVTRSLWKRDEKKCKYREPPKPYLESDASETARRTAQNVHGKPPVGSDVTGQCTGLYKIVNDVFMYHHIITGH</sequence>